<dbReference type="InterPro" id="IPR050791">
    <property type="entry name" value="Aldo-Keto_reductase"/>
</dbReference>
<keyword evidence="4" id="KW-1185">Reference proteome</keyword>
<dbReference type="CDD" id="cd19093">
    <property type="entry name" value="AKR_AtPLR-like"/>
    <property type="match status" value="1"/>
</dbReference>
<dbReference type="Pfam" id="PF00248">
    <property type="entry name" value="Aldo_ket_red"/>
    <property type="match status" value="1"/>
</dbReference>
<dbReference type="EMBL" id="SIDB01000011">
    <property type="protein sequence ID" value="KAI3425739.1"/>
    <property type="molecule type" value="Genomic_DNA"/>
</dbReference>
<proteinExistence type="predicted"/>
<dbReference type="PANTHER" id="PTHR43625:SF5">
    <property type="entry name" value="PYRIDOXAL REDUCTASE, CHLOROPLASTIC"/>
    <property type="match status" value="1"/>
</dbReference>
<reference evidence="3" key="1">
    <citation type="journal article" date="2019" name="Plant J.">
        <title>Chlorella vulgaris genome assembly and annotation reveals the molecular basis for metabolic acclimation to high light conditions.</title>
        <authorList>
            <person name="Cecchin M."/>
            <person name="Marcolungo L."/>
            <person name="Rossato M."/>
            <person name="Girolomoni L."/>
            <person name="Cosentino E."/>
            <person name="Cuine S."/>
            <person name="Li-Beisson Y."/>
            <person name="Delledonne M."/>
            <person name="Ballottari M."/>
        </authorList>
    </citation>
    <scope>NUCLEOTIDE SEQUENCE</scope>
    <source>
        <strain evidence="3">211/11P</strain>
    </source>
</reference>
<dbReference type="Gene3D" id="3.20.20.100">
    <property type="entry name" value="NADP-dependent oxidoreductase domain"/>
    <property type="match status" value="1"/>
</dbReference>
<feature type="domain" description="NADP-dependent oxidoreductase" evidence="2">
    <location>
        <begin position="90"/>
        <end position="393"/>
    </location>
</feature>
<dbReference type="AlphaFoldDB" id="A0A9D4THE3"/>
<evidence type="ECO:0000259" key="2">
    <source>
        <dbReference type="Pfam" id="PF00248"/>
    </source>
</evidence>
<protein>
    <recommendedName>
        <fullName evidence="2">NADP-dependent oxidoreductase domain-containing protein</fullName>
    </recommendedName>
</protein>
<dbReference type="Proteomes" id="UP001055712">
    <property type="component" value="Unassembled WGS sequence"/>
</dbReference>
<keyword evidence="1" id="KW-0560">Oxidoreductase</keyword>
<gene>
    <name evidence="3" type="ORF">D9Q98_007715</name>
</gene>
<evidence type="ECO:0000313" key="3">
    <source>
        <dbReference type="EMBL" id="KAI3425739.1"/>
    </source>
</evidence>
<comment type="caution">
    <text evidence="3">The sequence shown here is derived from an EMBL/GenBank/DDBJ whole genome shotgun (WGS) entry which is preliminary data.</text>
</comment>
<dbReference type="InterPro" id="IPR023210">
    <property type="entry name" value="NADP_OxRdtase_dom"/>
</dbReference>
<name>A0A9D4THE3_CHLVU</name>
<evidence type="ECO:0000256" key="1">
    <source>
        <dbReference type="ARBA" id="ARBA00023002"/>
    </source>
</evidence>
<reference evidence="3" key="2">
    <citation type="submission" date="2020-11" db="EMBL/GenBank/DDBJ databases">
        <authorList>
            <person name="Cecchin M."/>
            <person name="Marcolungo L."/>
            <person name="Rossato M."/>
            <person name="Girolomoni L."/>
            <person name="Cosentino E."/>
            <person name="Cuine S."/>
            <person name="Li-Beisson Y."/>
            <person name="Delledonne M."/>
            <person name="Ballottari M."/>
        </authorList>
    </citation>
    <scope>NUCLEOTIDE SEQUENCE</scope>
    <source>
        <strain evidence="3">211/11P</strain>
        <tissue evidence="3">Whole cell</tissue>
    </source>
</reference>
<organism evidence="3 4">
    <name type="scientific">Chlorella vulgaris</name>
    <name type="common">Green alga</name>
    <dbReference type="NCBI Taxonomy" id="3077"/>
    <lineage>
        <taxon>Eukaryota</taxon>
        <taxon>Viridiplantae</taxon>
        <taxon>Chlorophyta</taxon>
        <taxon>core chlorophytes</taxon>
        <taxon>Trebouxiophyceae</taxon>
        <taxon>Chlorellales</taxon>
        <taxon>Chlorellaceae</taxon>
        <taxon>Chlorella clade</taxon>
        <taxon>Chlorella</taxon>
    </lineage>
</organism>
<dbReference type="GO" id="GO:0016491">
    <property type="term" value="F:oxidoreductase activity"/>
    <property type="evidence" value="ECO:0007669"/>
    <property type="project" value="UniProtKB-KW"/>
</dbReference>
<dbReference type="GO" id="GO:0005737">
    <property type="term" value="C:cytoplasm"/>
    <property type="evidence" value="ECO:0007669"/>
    <property type="project" value="TreeGrafter"/>
</dbReference>
<dbReference type="PANTHER" id="PTHR43625">
    <property type="entry name" value="AFLATOXIN B1 ALDEHYDE REDUCTASE"/>
    <property type="match status" value="1"/>
</dbReference>
<sequence>MAAVTCQASHLLQRHHSLVAHRPARRRPHPPPTRTTALFESLKQQTEGLLQGFPLFRGSAPPSSEDGQLVERPLYRPSEMKQMGPFKVSPMGFGTWSWGNKLLWGYDEAMDPELQEVFNLLVASGINLFDTADSYGTGKLNGRSEQLLGQFLREYPGSDATADNVRIATKLAAYPWRLAPQQWVGACKASLQRVGVEKLALVQLHWSTAKYAPLQERLMWDGLVAIYEEGLVDAVGLSNYGPQQLAKIGAYLQKKGVPLAAVQVQYSLLSRGPEQASVKAACDDLGVTLIAYSPLALGMLTGKYSMDDPSSLPSGPRGLVFRQVLPGLRPLLEVMGEIAARRRKTLSQVAINWCMCQGTVPIPGAKDLQQAKDNLGALGWRLSDGEVQALSAAADRVPRAMVQNVFQTSRQPPTGGGQAPSALSQHEEMRHAALLCRMSMLPVVLLCAAAMVPGARAAGRTLQAFLACEDYTSAYELLDTWDATIPPGESNAQSRPMGQDVGRFFIVATSQSEVSSFRIGVLNNAGTINLDSAQVNGGCHDGDIVAARADRAVQHLSGSGTLQMVQPP</sequence>
<evidence type="ECO:0000313" key="4">
    <source>
        <dbReference type="Proteomes" id="UP001055712"/>
    </source>
</evidence>
<dbReference type="InterPro" id="IPR036812">
    <property type="entry name" value="NAD(P)_OxRdtase_dom_sf"/>
</dbReference>
<dbReference type="SUPFAM" id="SSF51430">
    <property type="entry name" value="NAD(P)-linked oxidoreductase"/>
    <property type="match status" value="1"/>
</dbReference>
<dbReference type="OrthoDB" id="2310150at2759"/>
<accession>A0A9D4THE3</accession>